<comment type="caution">
    <text evidence="1">The sequence shown here is derived from an EMBL/GenBank/DDBJ whole genome shotgun (WGS) entry which is preliminary data.</text>
</comment>
<protein>
    <submittedName>
        <fullName evidence="1">Uncharacterized protein</fullName>
    </submittedName>
</protein>
<dbReference type="Proteomes" id="UP000824782">
    <property type="component" value="Unassembled WGS sequence"/>
</dbReference>
<sequence length="91" mass="10350">MFVSRKLLHRSISGIRGLLESCVFRELGAELIYGCVGRGCSRAECVRHRRARIKLFFLSDNGGFCRSLRLTIAFTCNVLFRKFFCVRLGAS</sequence>
<evidence type="ECO:0000313" key="2">
    <source>
        <dbReference type="Proteomes" id="UP000824782"/>
    </source>
</evidence>
<keyword evidence="2" id="KW-1185">Reference proteome</keyword>
<organism evidence="1 2">
    <name type="scientific">Engystomops pustulosus</name>
    <name type="common">Tungara frog</name>
    <name type="synonym">Physalaemus pustulosus</name>
    <dbReference type="NCBI Taxonomy" id="76066"/>
    <lineage>
        <taxon>Eukaryota</taxon>
        <taxon>Metazoa</taxon>
        <taxon>Chordata</taxon>
        <taxon>Craniata</taxon>
        <taxon>Vertebrata</taxon>
        <taxon>Euteleostomi</taxon>
        <taxon>Amphibia</taxon>
        <taxon>Batrachia</taxon>
        <taxon>Anura</taxon>
        <taxon>Neobatrachia</taxon>
        <taxon>Hyloidea</taxon>
        <taxon>Leptodactylidae</taxon>
        <taxon>Leiuperinae</taxon>
        <taxon>Engystomops</taxon>
    </lineage>
</organism>
<gene>
    <name evidence="1" type="ORF">GDO81_000073</name>
</gene>
<dbReference type="EMBL" id="WNYA01000001">
    <property type="protein sequence ID" value="KAG8591174.1"/>
    <property type="molecule type" value="Genomic_DNA"/>
</dbReference>
<dbReference type="AlphaFoldDB" id="A0AAV7D1C9"/>
<accession>A0AAV7D1C9</accession>
<proteinExistence type="predicted"/>
<name>A0AAV7D1C9_ENGPU</name>
<evidence type="ECO:0000313" key="1">
    <source>
        <dbReference type="EMBL" id="KAG8591174.1"/>
    </source>
</evidence>
<reference evidence="1" key="1">
    <citation type="thesis" date="2020" institute="ProQuest LLC" country="789 East Eisenhower Parkway, Ann Arbor, MI, USA">
        <title>Comparative Genomics and Chromosome Evolution.</title>
        <authorList>
            <person name="Mudd A.B."/>
        </authorList>
    </citation>
    <scope>NUCLEOTIDE SEQUENCE</scope>
    <source>
        <strain evidence="1">237g6f4</strain>
        <tissue evidence="1">Blood</tissue>
    </source>
</reference>